<accession>A0A840QC03</accession>
<feature type="region of interest" description="Disordered" evidence="1">
    <location>
        <begin position="155"/>
        <end position="199"/>
    </location>
</feature>
<feature type="compositionally biased region" description="Basic and acidic residues" evidence="1">
    <location>
        <begin position="35"/>
        <end position="48"/>
    </location>
</feature>
<gene>
    <name evidence="2" type="ORF">BJ970_001937</name>
</gene>
<feature type="compositionally biased region" description="Basic and acidic residues" evidence="1">
    <location>
        <begin position="220"/>
        <end position="231"/>
    </location>
</feature>
<keyword evidence="3" id="KW-1185">Reference proteome</keyword>
<dbReference type="EMBL" id="JACHIW010000001">
    <property type="protein sequence ID" value="MBB5154403.1"/>
    <property type="molecule type" value="Genomic_DNA"/>
</dbReference>
<sequence>MTANIGRAAAHRGPDPSGANRCDASVRRSMTVTRGVEREQRRPVDLGDRQVPPRGFLGGADLGSHQRGVERRRGISRTPRMCSCVVRISGTVCQCSPSPTNLGHAACSNGPSGKTCRGGCPPAWDLRGLFPPPAAGGRSARGLGGFQALHLGHESAVPARRARRHRRASSGRPFRSRCTGRGGPKDPERKRRPTAGFRRHCQRGERLTAVSSITCTNTQRIDDGGVSRSDRAPGASRSVQASATELDRRTASRSGVEQVLGRLVRGRLGVSIPTRKANSVVFSPVLRSGGRRSPRNSASVTPRPYSVELRESRRQPDH</sequence>
<evidence type="ECO:0000313" key="3">
    <source>
        <dbReference type="Proteomes" id="UP000584374"/>
    </source>
</evidence>
<dbReference type="AlphaFoldDB" id="A0A840QC03"/>
<dbReference type="Proteomes" id="UP000584374">
    <property type="component" value="Unassembled WGS sequence"/>
</dbReference>
<feature type="region of interest" description="Disordered" evidence="1">
    <location>
        <begin position="1"/>
        <end position="74"/>
    </location>
</feature>
<feature type="compositionally biased region" description="Basic and acidic residues" evidence="1">
    <location>
        <begin position="308"/>
        <end position="318"/>
    </location>
</feature>
<feature type="region of interest" description="Disordered" evidence="1">
    <location>
        <begin position="286"/>
        <end position="318"/>
    </location>
</feature>
<feature type="compositionally biased region" description="Basic residues" evidence="1">
    <location>
        <begin position="190"/>
        <end position="199"/>
    </location>
</feature>
<reference evidence="2 3" key="1">
    <citation type="submission" date="2020-08" db="EMBL/GenBank/DDBJ databases">
        <title>Sequencing the genomes of 1000 actinobacteria strains.</title>
        <authorList>
            <person name="Klenk H.-P."/>
        </authorList>
    </citation>
    <scope>NUCLEOTIDE SEQUENCE [LARGE SCALE GENOMIC DNA]</scope>
    <source>
        <strain evidence="2 3">DSM 45584</strain>
    </source>
</reference>
<feature type="region of interest" description="Disordered" evidence="1">
    <location>
        <begin position="219"/>
        <end position="254"/>
    </location>
</feature>
<name>A0A840QC03_9PSEU</name>
<comment type="caution">
    <text evidence="2">The sequence shown here is derived from an EMBL/GenBank/DDBJ whole genome shotgun (WGS) entry which is preliminary data.</text>
</comment>
<proteinExistence type="predicted"/>
<organism evidence="2 3">
    <name type="scientific">Saccharopolyspora phatthalungensis</name>
    <dbReference type="NCBI Taxonomy" id="664693"/>
    <lineage>
        <taxon>Bacteria</taxon>
        <taxon>Bacillati</taxon>
        <taxon>Actinomycetota</taxon>
        <taxon>Actinomycetes</taxon>
        <taxon>Pseudonocardiales</taxon>
        <taxon>Pseudonocardiaceae</taxon>
        <taxon>Saccharopolyspora</taxon>
    </lineage>
</organism>
<evidence type="ECO:0000256" key="1">
    <source>
        <dbReference type="SAM" id="MobiDB-lite"/>
    </source>
</evidence>
<feature type="compositionally biased region" description="Basic residues" evidence="1">
    <location>
        <begin position="160"/>
        <end position="169"/>
    </location>
</feature>
<evidence type="ECO:0000313" key="2">
    <source>
        <dbReference type="EMBL" id="MBB5154403.1"/>
    </source>
</evidence>
<protein>
    <submittedName>
        <fullName evidence="2">Uncharacterized protein</fullName>
    </submittedName>
</protein>